<proteinExistence type="predicted"/>
<dbReference type="RefSeq" id="WP_340266308.1">
    <property type="nucleotide sequence ID" value="NZ_JBBEOG010000001.1"/>
</dbReference>
<keyword evidence="1" id="KW-0812">Transmembrane</keyword>
<organism evidence="2 3">
    <name type="scientific">Aquipuribacter nitratireducens</name>
    <dbReference type="NCBI Taxonomy" id="650104"/>
    <lineage>
        <taxon>Bacteria</taxon>
        <taxon>Bacillati</taxon>
        <taxon>Actinomycetota</taxon>
        <taxon>Actinomycetes</taxon>
        <taxon>Micrococcales</taxon>
        <taxon>Intrasporangiaceae</taxon>
        <taxon>Aquipuribacter</taxon>
    </lineage>
</organism>
<feature type="transmembrane region" description="Helical" evidence="1">
    <location>
        <begin position="31"/>
        <end position="56"/>
    </location>
</feature>
<dbReference type="Proteomes" id="UP001596122">
    <property type="component" value="Unassembled WGS sequence"/>
</dbReference>
<keyword evidence="1" id="KW-0472">Membrane</keyword>
<dbReference type="InterPro" id="IPR025443">
    <property type="entry name" value="DUF4307"/>
</dbReference>
<reference evidence="3" key="1">
    <citation type="journal article" date="2019" name="Int. J. Syst. Evol. Microbiol.">
        <title>The Global Catalogue of Microorganisms (GCM) 10K type strain sequencing project: providing services to taxonomists for standard genome sequencing and annotation.</title>
        <authorList>
            <consortium name="The Broad Institute Genomics Platform"/>
            <consortium name="The Broad Institute Genome Sequencing Center for Infectious Disease"/>
            <person name="Wu L."/>
            <person name="Ma J."/>
        </authorList>
    </citation>
    <scope>NUCLEOTIDE SEQUENCE [LARGE SCALE GENOMIC DNA]</scope>
    <source>
        <strain evidence="3">CCUG 43114</strain>
    </source>
</reference>
<dbReference type="EMBL" id="JBHSLD010000001">
    <property type="protein sequence ID" value="MFC5379474.1"/>
    <property type="molecule type" value="Genomic_DNA"/>
</dbReference>
<evidence type="ECO:0000313" key="2">
    <source>
        <dbReference type="EMBL" id="MFC5379474.1"/>
    </source>
</evidence>
<evidence type="ECO:0000313" key="3">
    <source>
        <dbReference type="Proteomes" id="UP001596122"/>
    </source>
</evidence>
<sequence length="142" mass="15249">MEQGRDAVTPGVPADDVAARYARPPRRGGRALAVAVAVLGGLLAVSAFALVTRAVLADDVRWREVSFEVVDDHLVRTTFEVYADPGDRLRCQVRAADARYGDVGQVDVDLDPLAERATSVTTEVRTTSRAVTSSVRTCILVP</sequence>
<gene>
    <name evidence="2" type="ORF">ACFPJ6_01590</name>
</gene>
<accession>A0ABW0GJ16</accession>
<evidence type="ECO:0000256" key="1">
    <source>
        <dbReference type="SAM" id="Phobius"/>
    </source>
</evidence>
<keyword evidence="1" id="KW-1133">Transmembrane helix</keyword>
<comment type="caution">
    <text evidence="2">The sequence shown here is derived from an EMBL/GenBank/DDBJ whole genome shotgun (WGS) entry which is preliminary data.</text>
</comment>
<dbReference type="Pfam" id="PF14155">
    <property type="entry name" value="DUF4307"/>
    <property type="match status" value="1"/>
</dbReference>
<name>A0ABW0GJ16_9MICO</name>
<protein>
    <submittedName>
        <fullName evidence="2">DUF4307 domain-containing protein</fullName>
    </submittedName>
</protein>
<keyword evidence="3" id="KW-1185">Reference proteome</keyword>